<name>A0A150F1T1_9BACI</name>
<dbReference type="STRING" id="1793963.AXI58_06170"/>
<dbReference type="FunFam" id="2.130.10.10:FF:000306">
    <property type="entry name" value="3-carboxymuconate cyclase"/>
    <property type="match status" value="1"/>
</dbReference>
<dbReference type="PANTHER" id="PTHR30344">
    <property type="entry name" value="6-PHOSPHOGLUCONOLACTONASE-RELATED"/>
    <property type="match status" value="1"/>
</dbReference>
<proteinExistence type="inferred from homology"/>
<comment type="similarity">
    <text evidence="1">Belongs to the cycloisomerase 2 family.</text>
</comment>
<dbReference type="InterPro" id="IPR015943">
    <property type="entry name" value="WD40/YVTN_repeat-like_dom_sf"/>
</dbReference>
<protein>
    <submittedName>
        <fullName evidence="2">6-phosphogluconolactonase</fullName>
    </submittedName>
</protein>
<dbReference type="InterPro" id="IPR011048">
    <property type="entry name" value="Haem_d1_sf"/>
</dbReference>
<dbReference type="Proteomes" id="UP000075430">
    <property type="component" value="Unassembled WGS sequence"/>
</dbReference>
<evidence type="ECO:0000313" key="3">
    <source>
        <dbReference type="Proteomes" id="UP000075430"/>
    </source>
</evidence>
<evidence type="ECO:0000313" key="2">
    <source>
        <dbReference type="EMBL" id="KXZ12699.1"/>
    </source>
</evidence>
<gene>
    <name evidence="2" type="ORF">AXI58_06170</name>
</gene>
<evidence type="ECO:0000256" key="1">
    <source>
        <dbReference type="ARBA" id="ARBA00005564"/>
    </source>
</evidence>
<dbReference type="Pfam" id="PF10282">
    <property type="entry name" value="Lactonase"/>
    <property type="match status" value="1"/>
</dbReference>
<dbReference type="InterPro" id="IPR019405">
    <property type="entry name" value="Lactonase_7-beta_prop"/>
</dbReference>
<dbReference type="GO" id="GO:0005829">
    <property type="term" value="C:cytosol"/>
    <property type="evidence" value="ECO:0007669"/>
    <property type="project" value="TreeGrafter"/>
</dbReference>
<keyword evidence="3" id="KW-1185">Reference proteome</keyword>
<dbReference type="OrthoDB" id="9790815at2"/>
<dbReference type="InterPro" id="IPR050282">
    <property type="entry name" value="Cycloisomerase_2"/>
</dbReference>
<dbReference type="AlphaFoldDB" id="A0A150F1T1"/>
<dbReference type="Gene3D" id="2.130.10.10">
    <property type="entry name" value="YVTN repeat-like/Quinoprotein amine dehydrogenase"/>
    <property type="match status" value="1"/>
</dbReference>
<organism evidence="2 3">
    <name type="scientific">Bacillus nakamurai</name>
    <dbReference type="NCBI Taxonomy" id="1793963"/>
    <lineage>
        <taxon>Bacteria</taxon>
        <taxon>Bacillati</taxon>
        <taxon>Bacillota</taxon>
        <taxon>Bacilli</taxon>
        <taxon>Bacillales</taxon>
        <taxon>Bacillaceae</taxon>
        <taxon>Bacillus</taxon>
    </lineage>
</organism>
<reference evidence="3" key="1">
    <citation type="submission" date="2016-02" db="EMBL/GenBank/DDBJ databases">
        <authorList>
            <person name="Dunlap C."/>
        </authorList>
    </citation>
    <scope>NUCLEOTIDE SEQUENCE [LARGE SCALE GENOMIC DNA]</scope>
    <source>
        <strain evidence="3">NRRL B-41092</strain>
    </source>
</reference>
<comment type="caution">
    <text evidence="2">The sequence shown here is derived from an EMBL/GenBank/DDBJ whole genome shotgun (WGS) entry which is preliminary data.</text>
</comment>
<sequence length="349" mass="38251">MAKYIGYAGTYTKGGSEGIYRFELDTEAKRLSLPKLAAKLGNPTYVTPNSDNSMLYSIEKTDGKGGVAAYQINSSSGELTFVNHQLIDGPSPCHVSVDDKHEFVLTANYHSGKVHAFPIGQDGSLQAAAAEAVHTGTGPHERQEKPHTHFAGFTPEHNYIAAVDLGTDKLYTYQLKEGALKEVKSHSFAPGSGPRHIVFHPAEKYAYVMTEISNEVIALEYNPTLGEFRELQVISTLPEGFTDKSQGSAIRISKDGRFLYAANRGHDSIAIFKINQYSGELSLVEWVSTEGNWPRDFALDPSEAFVVASNEETGNLVLFERDQETGRLALLQSDVSVPYPVCVSFLHQS</sequence>
<dbReference type="GO" id="GO:0017057">
    <property type="term" value="F:6-phosphogluconolactonase activity"/>
    <property type="evidence" value="ECO:0007669"/>
    <property type="project" value="TreeGrafter"/>
</dbReference>
<dbReference type="PANTHER" id="PTHR30344:SF1">
    <property type="entry name" value="6-PHOSPHOGLUCONOLACTONASE"/>
    <property type="match status" value="1"/>
</dbReference>
<dbReference type="EMBL" id="LSBA01000040">
    <property type="protein sequence ID" value="KXZ12699.1"/>
    <property type="molecule type" value="Genomic_DNA"/>
</dbReference>
<dbReference type="RefSeq" id="WP_061523488.1">
    <property type="nucleotide sequence ID" value="NZ_JAJJBV010000027.1"/>
</dbReference>
<accession>A0A150F1T1</accession>
<dbReference type="SUPFAM" id="SSF51004">
    <property type="entry name" value="C-terminal (heme d1) domain of cytochrome cd1-nitrite reductase"/>
    <property type="match status" value="1"/>
</dbReference>